<name>A0A6B9KGU1_9VIRU</name>
<evidence type="ECO:0000256" key="5">
    <source>
        <dbReference type="ARBA" id="ARBA00022840"/>
    </source>
</evidence>
<dbReference type="Gene3D" id="3.40.50.300">
    <property type="entry name" value="P-loop containing nucleotide triphosphate hydrolases"/>
    <property type="match status" value="1"/>
</dbReference>
<evidence type="ECO:0000256" key="6">
    <source>
        <dbReference type="SAM" id="MobiDB-lite"/>
    </source>
</evidence>
<dbReference type="GO" id="GO:0005524">
    <property type="term" value="F:ATP binding"/>
    <property type="evidence" value="ECO:0007669"/>
    <property type="project" value="UniProtKB-KW"/>
</dbReference>
<feature type="region of interest" description="Disordered" evidence="6">
    <location>
        <begin position="225"/>
        <end position="244"/>
    </location>
</feature>
<sequence>MDLHQPGPSGQSNRGLLASTSAPVEENSETMASSSSDGVRDELRNMRDDFERVLRESTINPDVRFRYYHAGIWARSQLDRNEDVLRQLETSNSRLRFLWAFEDGNHIHVVHDCANANGCCRCFGIRPVRRKCKRIQLHELQEEDISAIVDYYFAEGPKKCIYAKMRIYDGSKYSYRSVCNESFKSQPGTFVHRPNVEIPDPIYQTLLKRFDYESGSDCNSFCTISEGKPKRDHPKTQGTRRKRDTFSKGVKGARFIKECQKIEKKLKYICCAPISETINSKIWQSDPNFKYLKTNDPRYEAALNSVELELRDMSLTDIINFIENSNFAIGHPLWSSRSRKQFRKMYMPLTKSYNMLVLWCAYQFAGIDHPENLETEISVEEWRQVSLFIKELCLWMNGEIDRKYTMLFRGPSMSGKSMFADMIMDIRINVGVMGHYNKHSSFPLNMCVNKSMYYWNEPNIEPDAIQELKKITGGDRHAVDAKYKNSRTQTMVQVLITGNDRPFPNDTVYSSRIIEKNCKSMPLLAIANGQRYHPMALIKLIRVCENILEEDFSQQTGGNEDSSSDNEHIDDDDDDDDYEEPPKRTRAQSPTAVDDDDFNTDDEFE</sequence>
<evidence type="ECO:0000256" key="1">
    <source>
        <dbReference type="ARBA" id="ARBA00004147"/>
    </source>
</evidence>
<evidence type="ECO:0000256" key="3">
    <source>
        <dbReference type="ARBA" id="ARBA00022705"/>
    </source>
</evidence>
<feature type="domain" description="SF3 helicase" evidence="7">
    <location>
        <begin position="380"/>
        <end position="578"/>
    </location>
</feature>
<dbReference type="EMBL" id="MN661133">
    <property type="protein sequence ID" value="QHA33808.1"/>
    <property type="molecule type" value="Genomic_DNA"/>
</dbReference>
<proteinExistence type="predicted"/>
<reference evidence="8" key="1">
    <citation type="submission" date="2019-11" db="EMBL/GenBank/DDBJ databases">
        <authorList>
            <person name="Nitsche A."/>
            <person name="Hankeln T."/>
            <person name="Acosta O."/>
            <person name="Velez I.D."/>
            <person name="Schiemann D.J."/>
        </authorList>
    </citation>
    <scope>NUCLEOTIDE SEQUENCE</scope>
    <source>
        <strain evidence="8">Psal 1745-6</strain>
    </source>
</reference>
<evidence type="ECO:0000259" key="7">
    <source>
        <dbReference type="PROSITE" id="PS51206"/>
    </source>
</evidence>
<keyword evidence="4" id="KW-0547">Nucleotide-binding</keyword>
<evidence type="ECO:0000256" key="2">
    <source>
        <dbReference type="ARBA" id="ARBA00022562"/>
    </source>
</evidence>
<feature type="region of interest" description="Disordered" evidence="6">
    <location>
        <begin position="1"/>
        <end position="41"/>
    </location>
</feature>
<evidence type="ECO:0000313" key="8">
    <source>
        <dbReference type="EMBL" id="QHA33808.1"/>
    </source>
</evidence>
<comment type="subcellular location">
    <subcellularLocation>
        <location evidence="1">Host nucleus</location>
    </subcellularLocation>
</comment>
<dbReference type="GO" id="GO:0006260">
    <property type="term" value="P:DNA replication"/>
    <property type="evidence" value="ECO:0007669"/>
    <property type="project" value="UniProtKB-KW"/>
</dbReference>
<feature type="compositionally biased region" description="Polar residues" evidence="6">
    <location>
        <begin position="8"/>
        <end position="22"/>
    </location>
</feature>
<organism evidence="8">
    <name type="scientific">Atrato Denso-like virus 1</name>
    <dbReference type="NCBI Taxonomy" id="2689333"/>
    <lineage>
        <taxon>Viruses</taxon>
        <taxon>Monodnaviria</taxon>
        <taxon>Shotokuvirae</taxon>
        <taxon>Cossaviricota</taxon>
        <taxon>Quintoviricetes</taxon>
        <taxon>Piccovirales</taxon>
        <taxon>Parvoviridae</taxon>
        <taxon>Densovirinae</taxon>
    </lineage>
</organism>
<feature type="compositionally biased region" description="Acidic residues" evidence="6">
    <location>
        <begin position="593"/>
        <end position="605"/>
    </location>
</feature>
<keyword evidence="5" id="KW-0067">ATP-binding</keyword>
<dbReference type="Pfam" id="PF01057">
    <property type="entry name" value="Parvo_NS1"/>
    <property type="match status" value="1"/>
</dbReference>
<feature type="region of interest" description="Disordered" evidence="6">
    <location>
        <begin position="552"/>
        <end position="605"/>
    </location>
</feature>
<dbReference type="InterPro" id="IPR001257">
    <property type="entry name" value="Parvovirus_NS1_helicase"/>
</dbReference>
<dbReference type="GO" id="GO:0042025">
    <property type="term" value="C:host cell nucleus"/>
    <property type="evidence" value="ECO:0007669"/>
    <property type="project" value="UniProtKB-SubCell"/>
</dbReference>
<keyword evidence="2" id="KW-1048">Host nucleus</keyword>
<evidence type="ECO:0000256" key="4">
    <source>
        <dbReference type="ARBA" id="ARBA00022741"/>
    </source>
</evidence>
<dbReference type="GO" id="GO:0019079">
    <property type="term" value="P:viral genome replication"/>
    <property type="evidence" value="ECO:0007669"/>
    <property type="project" value="InterPro"/>
</dbReference>
<accession>A0A6B9KGU1</accession>
<dbReference type="SUPFAM" id="SSF52540">
    <property type="entry name" value="P-loop containing nucleoside triphosphate hydrolases"/>
    <property type="match status" value="1"/>
</dbReference>
<dbReference type="InterPro" id="IPR027417">
    <property type="entry name" value="P-loop_NTPase"/>
</dbReference>
<feature type="compositionally biased region" description="Basic residues" evidence="6">
    <location>
        <begin position="230"/>
        <end position="243"/>
    </location>
</feature>
<dbReference type="PROSITE" id="PS51206">
    <property type="entry name" value="SF3_HELICASE_1"/>
    <property type="match status" value="1"/>
</dbReference>
<protein>
    <recommendedName>
        <fullName evidence="7">SF3 helicase domain-containing protein</fullName>
    </recommendedName>
</protein>
<dbReference type="InterPro" id="IPR014015">
    <property type="entry name" value="Helicase_SF3_DNA-vir"/>
</dbReference>
<keyword evidence="3" id="KW-0235">DNA replication</keyword>
<feature type="compositionally biased region" description="Acidic residues" evidence="6">
    <location>
        <begin position="562"/>
        <end position="579"/>
    </location>
</feature>